<proteinExistence type="predicted"/>
<keyword evidence="1" id="KW-0812">Transmembrane</keyword>
<feature type="transmembrane region" description="Helical" evidence="1">
    <location>
        <begin position="37"/>
        <end position="58"/>
    </location>
</feature>
<reference evidence="2" key="1">
    <citation type="submission" date="2022-01" db="EMBL/GenBank/DDBJ databases">
        <authorList>
            <person name="Wang Y."/>
        </authorList>
    </citation>
    <scope>NUCLEOTIDE SEQUENCE</scope>
    <source>
        <strain evidence="2">WB101</strain>
    </source>
</reference>
<protein>
    <submittedName>
        <fullName evidence="2">Uncharacterized protein</fullName>
    </submittedName>
</protein>
<feature type="transmembrane region" description="Helical" evidence="1">
    <location>
        <begin position="7"/>
        <end position="25"/>
    </location>
</feature>
<keyword evidence="1" id="KW-0472">Membrane</keyword>
<keyword evidence="1" id="KW-1133">Transmembrane helix</keyword>
<dbReference type="Proteomes" id="UP001165366">
    <property type="component" value="Unassembled WGS sequence"/>
</dbReference>
<comment type="caution">
    <text evidence="2">The sequence shown here is derived from an EMBL/GenBank/DDBJ whole genome shotgun (WGS) entry which is preliminary data.</text>
</comment>
<evidence type="ECO:0000313" key="3">
    <source>
        <dbReference type="Proteomes" id="UP001165366"/>
    </source>
</evidence>
<reference evidence="2" key="2">
    <citation type="submission" date="2024-05" db="EMBL/GenBank/DDBJ databases">
        <title>Rhodohalobacter halophilus gen. nov., sp. nov., a moderately halophilic member of the family Balneolaceae.</title>
        <authorList>
            <person name="Xia J."/>
        </authorList>
    </citation>
    <scope>NUCLEOTIDE SEQUENCE</scope>
    <source>
        <strain evidence="2">WB101</strain>
    </source>
</reference>
<sequence>MQDKARFFAYSTWVVMISLAIMIFSNQFLYLVSEPGWLGLAVLLGFGLIYLNLAYSAVKRFIRKVPAPTQAHYVLGLFIFIPPISWILFVRESFTSNEILLLAVLALACGLGVFYGNRAGIRARYEYIQKLKEYQKEQE</sequence>
<feature type="transmembrane region" description="Helical" evidence="1">
    <location>
        <begin position="70"/>
        <end position="89"/>
    </location>
</feature>
<gene>
    <name evidence="2" type="ORF">L6773_04020</name>
</gene>
<accession>A0ABS9KA47</accession>
<dbReference type="RefSeq" id="WP_237852562.1">
    <property type="nucleotide sequence ID" value="NZ_JAKLWS010000003.1"/>
</dbReference>
<keyword evidence="3" id="KW-1185">Reference proteome</keyword>
<dbReference type="EMBL" id="JAKLWS010000003">
    <property type="protein sequence ID" value="MCG2587719.1"/>
    <property type="molecule type" value="Genomic_DNA"/>
</dbReference>
<evidence type="ECO:0000256" key="1">
    <source>
        <dbReference type="SAM" id="Phobius"/>
    </source>
</evidence>
<name>A0ABS9KA47_9BACT</name>
<evidence type="ECO:0000313" key="2">
    <source>
        <dbReference type="EMBL" id="MCG2587719.1"/>
    </source>
</evidence>
<organism evidence="2 3">
    <name type="scientific">Rhodohalobacter sulfatireducens</name>
    <dbReference type="NCBI Taxonomy" id="2911366"/>
    <lineage>
        <taxon>Bacteria</taxon>
        <taxon>Pseudomonadati</taxon>
        <taxon>Balneolota</taxon>
        <taxon>Balneolia</taxon>
        <taxon>Balneolales</taxon>
        <taxon>Balneolaceae</taxon>
        <taxon>Rhodohalobacter</taxon>
    </lineage>
</organism>
<feature type="transmembrane region" description="Helical" evidence="1">
    <location>
        <begin position="95"/>
        <end position="115"/>
    </location>
</feature>